<accession>A0A3N4KH18</accession>
<feature type="compositionally biased region" description="Basic residues" evidence="1">
    <location>
        <begin position="341"/>
        <end position="353"/>
    </location>
</feature>
<dbReference type="InterPro" id="IPR039970">
    <property type="entry name" value="TF_Grauzone"/>
</dbReference>
<feature type="compositionally biased region" description="Polar residues" evidence="1">
    <location>
        <begin position="280"/>
        <end position="296"/>
    </location>
</feature>
<name>A0A3N4KH18_9PEZI</name>
<dbReference type="PANTHER" id="PTHR23225">
    <property type="entry name" value="ZINC FINGER PROTEIN"/>
    <property type="match status" value="1"/>
</dbReference>
<sequence>MGDNLGQPSMESLLHSTEGDHDIYQPDQLLLNRAFPPVHMSEDKFGTWDFNHPAPTGLEERVQELAELRLPQDTSTDITSPLARFMTDNNPPRPLVGINNTAGYVTPHTSHLSIATSWGQRSIYDDYAPSAGSSRYEYPFSPSSTGSIDEQRFQGVSYDDQSSYSRRDSGGCTSPSSPGINANDPWRRHSDYSVESNTDINNSSPLGHHRLSQDASFVSLKNIQISPVEDENDDREDLIRRPHSNSIPGIYVNGHEHSDHGSASSWDMYQDYIPGPMDMSCSSPTSKVSPQASSPRTVAVLEARRERRRSRSGSTNSQLSNKARAELMKPHPDATTNANGKNHKGRGAGKKTKERQFCPEHPGKSFRHNSDFRKHMQTKHTRPFLCTFHFANCEQTFGSKNEWKRHVFSQHLQLHYWRCDYPNCADRKAYFNRKDLFGQHLKRMHGPKDTNSPKNASEINKRWLGHEIPQIQDRCRKERRAPPERSICGYCDEEFSGPGSWDARMEHVGKHYEKNNYKDIDTKTWVMDKGLIQWALEEKIVEKTEEGGYKLLCHGKDSIEGEERRRNSQYGPSTIDLGNEGYDDNEDAEGEYED</sequence>
<reference evidence="2 3" key="1">
    <citation type="journal article" date="2018" name="Nat. Ecol. Evol.">
        <title>Pezizomycetes genomes reveal the molecular basis of ectomycorrhizal truffle lifestyle.</title>
        <authorList>
            <person name="Murat C."/>
            <person name="Payen T."/>
            <person name="Noel B."/>
            <person name="Kuo A."/>
            <person name="Morin E."/>
            <person name="Chen J."/>
            <person name="Kohler A."/>
            <person name="Krizsan K."/>
            <person name="Balestrini R."/>
            <person name="Da Silva C."/>
            <person name="Montanini B."/>
            <person name="Hainaut M."/>
            <person name="Levati E."/>
            <person name="Barry K.W."/>
            <person name="Belfiori B."/>
            <person name="Cichocki N."/>
            <person name="Clum A."/>
            <person name="Dockter R.B."/>
            <person name="Fauchery L."/>
            <person name="Guy J."/>
            <person name="Iotti M."/>
            <person name="Le Tacon F."/>
            <person name="Lindquist E.A."/>
            <person name="Lipzen A."/>
            <person name="Malagnac F."/>
            <person name="Mello A."/>
            <person name="Molinier V."/>
            <person name="Miyauchi S."/>
            <person name="Poulain J."/>
            <person name="Riccioni C."/>
            <person name="Rubini A."/>
            <person name="Sitrit Y."/>
            <person name="Splivallo R."/>
            <person name="Traeger S."/>
            <person name="Wang M."/>
            <person name="Zifcakova L."/>
            <person name="Wipf D."/>
            <person name="Zambonelli A."/>
            <person name="Paolocci F."/>
            <person name="Nowrousian M."/>
            <person name="Ottonello S."/>
            <person name="Baldrian P."/>
            <person name="Spatafora J.W."/>
            <person name="Henrissat B."/>
            <person name="Nagy L.G."/>
            <person name="Aury J.M."/>
            <person name="Wincker P."/>
            <person name="Grigoriev I.V."/>
            <person name="Bonfante P."/>
            <person name="Martin F.M."/>
        </authorList>
    </citation>
    <scope>NUCLEOTIDE SEQUENCE [LARGE SCALE GENOMIC DNA]</scope>
    <source>
        <strain evidence="2 3">CCBAS932</strain>
    </source>
</reference>
<dbReference type="EMBL" id="ML119148">
    <property type="protein sequence ID" value="RPB09827.1"/>
    <property type="molecule type" value="Genomic_DNA"/>
</dbReference>
<dbReference type="GO" id="GO:0003700">
    <property type="term" value="F:DNA-binding transcription factor activity"/>
    <property type="evidence" value="ECO:0007669"/>
    <property type="project" value="InterPro"/>
</dbReference>
<dbReference type="Proteomes" id="UP000277580">
    <property type="component" value="Unassembled WGS sequence"/>
</dbReference>
<organism evidence="2 3">
    <name type="scientific">Morchella conica CCBAS932</name>
    <dbReference type="NCBI Taxonomy" id="1392247"/>
    <lineage>
        <taxon>Eukaryota</taxon>
        <taxon>Fungi</taxon>
        <taxon>Dikarya</taxon>
        <taxon>Ascomycota</taxon>
        <taxon>Pezizomycotina</taxon>
        <taxon>Pezizomycetes</taxon>
        <taxon>Pezizales</taxon>
        <taxon>Morchellaceae</taxon>
        <taxon>Morchella</taxon>
    </lineage>
</organism>
<evidence type="ECO:0000256" key="1">
    <source>
        <dbReference type="SAM" id="MobiDB-lite"/>
    </source>
</evidence>
<evidence type="ECO:0000313" key="3">
    <source>
        <dbReference type="Proteomes" id="UP000277580"/>
    </source>
</evidence>
<feature type="region of interest" description="Disordered" evidence="1">
    <location>
        <begin position="280"/>
        <end position="369"/>
    </location>
</feature>
<feature type="compositionally biased region" description="Basic and acidic residues" evidence="1">
    <location>
        <begin position="354"/>
        <end position="369"/>
    </location>
</feature>
<evidence type="ECO:0000313" key="2">
    <source>
        <dbReference type="EMBL" id="RPB09827.1"/>
    </source>
</evidence>
<feature type="compositionally biased region" description="Acidic residues" evidence="1">
    <location>
        <begin position="581"/>
        <end position="594"/>
    </location>
</feature>
<feature type="region of interest" description="Disordered" evidence="1">
    <location>
        <begin position="560"/>
        <end position="594"/>
    </location>
</feature>
<dbReference type="AlphaFoldDB" id="A0A3N4KH18"/>
<protein>
    <recommendedName>
        <fullName evidence="4">C2H2-type domain-containing protein</fullName>
    </recommendedName>
</protein>
<dbReference type="STRING" id="1392247.A0A3N4KH18"/>
<gene>
    <name evidence="2" type="ORF">P167DRAFT_288269</name>
</gene>
<feature type="compositionally biased region" description="Basic and acidic residues" evidence="1">
    <location>
        <begin position="323"/>
        <end position="332"/>
    </location>
</feature>
<feature type="compositionally biased region" description="Polar residues" evidence="1">
    <location>
        <begin position="171"/>
        <end position="180"/>
    </location>
</feature>
<feature type="region of interest" description="Disordered" evidence="1">
    <location>
        <begin position="138"/>
        <end position="208"/>
    </location>
</feature>
<dbReference type="InParanoid" id="A0A3N4KH18"/>
<dbReference type="Gene3D" id="3.30.160.60">
    <property type="entry name" value="Classic Zinc Finger"/>
    <property type="match status" value="1"/>
</dbReference>
<proteinExistence type="predicted"/>
<feature type="compositionally biased region" description="Polar residues" evidence="1">
    <location>
        <begin position="193"/>
        <end position="205"/>
    </location>
</feature>
<dbReference type="PANTHER" id="PTHR23225:SF2">
    <property type="entry name" value="AT09679P-RELATED"/>
    <property type="match status" value="1"/>
</dbReference>
<dbReference type="OrthoDB" id="5388486at2759"/>
<keyword evidence="3" id="KW-1185">Reference proteome</keyword>
<evidence type="ECO:0008006" key="4">
    <source>
        <dbReference type="Google" id="ProtNLM"/>
    </source>
</evidence>